<dbReference type="AlphaFoldDB" id="A0A930VC91"/>
<comment type="caution">
    <text evidence="3">The sequence shown here is derived from an EMBL/GenBank/DDBJ whole genome shotgun (WGS) entry which is preliminary data.</text>
</comment>
<dbReference type="CDD" id="cd00607">
    <property type="entry name" value="RNase_Sa"/>
    <property type="match status" value="1"/>
</dbReference>
<dbReference type="SUPFAM" id="SSF53933">
    <property type="entry name" value="Microbial ribonucleases"/>
    <property type="match status" value="1"/>
</dbReference>
<dbReference type="Gene3D" id="3.10.450.30">
    <property type="entry name" value="Microbial ribonucleases"/>
    <property type="match status" value="1"/>
</dbReference>
<dbReference type="Proteomes" id="UP000640489">
    <property type="component" value="Unassembled WGS sequence"/>
</dbReference>
<dbReference type="Pfam" id="PF00545">
    <property type="entry name" value="Ribonuclease"/>
    <property type="match status" value="1"/>
</dbReference>
<dbReference type="GO" id="GO:0016787">
    <property type="term" value="F:hydrolase activity"/>
    <property type="evidence" value="ECO:0007669"/>
    <property type="project" value="UniProtKB-KW"/>
</dbReference>
<evidence type="ECO:0000256" key="1">
    <source>
        <dbReference type="ARBA" id="ARBA00022722"/>
    </source>
</evidence>
<keyword evidence="4" id="KW-1185">Reference proteome</keyword>
<keyword evidence="1" id="KW-0540">Nuclease</keyword>
<dbReference type="InterPro" id="IPR016191">
    <property type="entry name" value="Ribonuclease/ribotoxin"/>
</dbReference>
<organism evidence="3 4">
    <name type="scientific">Nocardioides islandensis</name>
    <dbReference type="NCBI Taxonomy" id="433663"/>
    <lineage>
        <taxon>Bacteria</taxon>
        <taxon>Bacillati</taxon>
        <taxon>Actinomycetota</taxon>
        <taxon>Actinomycetes</taxon>
        <taxon>Propionibacteriales</taxon>
        <taxon>Nocardioidaceae</taxon>
        <taxon>Nocardioides</taxon>
    </lineage>
</organism>
<evidence type="ECO:0000313" key="4">
    <source>
        <dbReference type="Proteomes" id="UP000640489"/>
    </source>
</evidence>
<protein>
    <submittedName>
        <fullName evidence="3">Ribonuclease</fullName>
    </submittedName>
</protein>
<name>A0A930VC91_9ACTN</name>
<gene>
    <name evidence="3" type="ORF">ISU07_11690</name>
</gene>
<evidence type="ECO:0000256" key="2">
    <source>
        <dbReference type="ARBA" id="ARBA00022801"/>
    </source>
</evidence>
<proteinExistence type="predicted"/>
<dbReference type="EMBL" id="JADKPN010000006">
    <property type="protein sequence ID" value="MBF4763788.1"/>
    <property type="molecule type" value="Genomic_DNA"/>
</dbReference>
<dbReference type="GO" id="GO:0004521">
    <property type="term" value="F:RNA endonuclease activity"/>
    <property type="evidence" value="ECO:0007669"/>
    <property type="project" value="InterPro"/>
</dbReference>
<reference evidence="3" key="1">
    <citation type="submission" date="2020-11" db="EMBL/GenBank/DDBJ databases">
        <title>Nocardioides sp. nov., isolated from Soil of Cynanchum wilfordii Hemsley rhizosphere.</title>
        <authorList>
            <person name="Lee J.-S."/>
            <person name="Suh M.K."/>
            <person name="Kim J.-S."/>
        </authorList>
    </citation>
    <scope>NUCLEOTIDE SEQUENCE</scope>
    <source>
        <strain evidence="3">KCTC 19275</strain>
    </source>
</reference>
<dbReference type="InterPro" id="IPR000026">
    <property type="entry name" value="N1-like"/>
</dbReference>
<sequence length="125" mass="13692">MGLVVVVVLAALTWYLQDGSAPSSSSGHRGGTIAVADLPAEARDTLALIDAGGPFPYPDNDGIVFQNRERLLPDQPRGYYHEYTVPTPGSDDRGARRIITGGPVGEPAVYYWTDDHYRSFERIDR</sequence>
<accession>A0A930VC91</accession>
<evidence type="ECO:0000313" key="3">
    <source>
        <dbReference type="EMBL" id="MBF4763788.1"/>
    </source>
</evidence>
<keyword evidence="2" id="KW-0378">Hydrolase</keyword>
<dbReference type="GO" id="GO:0003723">
    <property type="term" value="F:RNA binding"/>
    <property type="evidence" value="ECO:0007669"/>
    <property type="project" value="InterPro"/>
</dbReference>